<dbReference type="Pfam" id="PF03816">
    <property type="entry name" value="LytR_cpsA_psr"/>
    <property type="match status" value="1"/>
</dbReference>
<dbReference type="Gene3D" id="3.30.70.2390">
    <property type="match status" value="1"/>
</dbReference>
<dbReference type="NCBIfam" id="TIGR00350">
    <property type="entry name" value="lytR_cpsA_psr"/>
    <property type="match status" value="1"/>
</dbReference>
<reference evidence="6 7" key="1">
    <citation type="submission" date="2019-06" db="EMBL/GenBank/DDBJ databases">
        <title>Tsukamurella conjunctivitidis sp. nov., Tsukamurella assacharolytica sp. nov. and Tsukamurella sputae sp. nov. isolated from patients with conjunctivitis, bacteraemia (lymphoma) and respiratory infection (sputum) in Hong Kong.</title>
        <authorList>
            <person name="Teng J.L.L."/>
            <person name="Lee H.H."/>
            <person name="Fong J.Y.H."/>
            <person name="Fok K.M.N."/>
            <person name="Lau S.K.P."/>
            <person name="Woo P.C.Y."/>
        </authorList>
    </citation>
    <scope>NUCLEOTIDE SEQUENCE [LARGE SCALE GENOMIC DNA]</scope>
    <source>
        <strain evidence="6 7">HKU71</strain>
    </source>
</reference>
<dbReference type="PANTHER" id="PTHR33392">
    <property type="entry name" value="POLYISOPRENYL-TEICHOIC ACID--PEPTIDOGLYCAN TEICHOIC ACID TRANSFERASE TAGU"/>
    <property type="match status" value="1"/>
</dbReference>
<dbReference type="EMBL" id="VIGW01000005">
    <property type="protein sequence ID" value="TWS19301.1"/>
    <property type="molecule type" value="Genomic_DNA"/>
</dbReference>
<evidence type="ECO:0000256" key="2">
    <source>
        <dbReference type="SAM" id="MobiDB-lite"/>
    </source>
</evidence>
<keyword evidence="7" id="KW-1185">Reference proteome</keyword>
<dbReference type="AlphaFoldDB" id="A0A5C5RB13"/>
<dbReference type="RefSeq" id="WP_146561533.1">
    <property type="nucleotide sequence ID" value="NZ_VIGW01000005.1"/>
</dbReference>
<keyword evidence="3" id="KW-0472">Membrane</keyword>
<dbReference type="Proteomes" id="UP000317291">
    <property type="component" value="Unassembled WGS sequence"/>
</dbReference>
<organism evidence="6 7">
    <name type="scientific">Tsukamurella asaccharolytica</name>
    <dbReference type="NCBI Taxonomy" id="2592067"/>
    <lineage>
        <taxon>Bacteria</taxon>
        <taxon>Bacillati</taxon>
        <taxon>Actinomycetota</taxon>
        <taxon>Actinomycetes</taxon>
        <taxon>Mycobacteriales</taxon>
        <taxon>Tsukamurellaceae</taxon>
        <taxon>Tsukamurella</taxon>
    </lineage>
</organism>
<dbReference type="InterPro" id="IPR004474">
    <property type="entry name" value="LytR_CpsA_psr"/>
</dbReference>
<feature type="compositionally biased region" description="Low complexity" evidence="2">
    <location>
        <begin position="545"/>
        <end position="561"/>
    </location>
</feature>
<feature type="region of interest" description="Disordered" evidence="2">
    <location>
        <begin position="544"/>
        <end position="569"/>
    </location>
</feature>
<dbReference type="OrthoDB" id="9782542at2"/>
<evidence type="ECO:0000313" key="6">
    <source>
        <dbReference type="EMBL" id="TWS19301.1"/>
    </source>
</evidence>
<comment type="similarity">
    <text evidence="1">Belongs to the LytR/CpsA/Psr (LCP) family.</text>
</comment>
<evidence type="ECO:0000256" key="1">
    <source>
        <dbReference type="ARBA" id="ARBA00006068"/>
    </source>
</evidence>
<accession>A0A5C5RB13</accession>
<protein>
    <submittedName>
        <fullName evidence="6">LytR family transcriptional regulator</fullName>
    </submittedName>
</protein>
<dbReference type="InterPro" id="IPR027381">
    <property type="entry name" value="LytR/CpsA/Psr_C"/>
</dbReference>
<evidence type="ECO:0000259" key="4">
    <source>
        <dbReference type="Pfam" id="PF03816"/>
    </source>
</evidence>
<evidence type="ECO:0000259" key="5">
    <source>
        <dbReference type="Pfam" id="PF13399"/>
    </source>
</evidence>
<feature type="transmembrane region" description="Helical" evidence="3">
    <location>
        <begin position="99"/>
        <end position="119"/>
    </location>
</feature>
<feature type="compositionally biased region" description="Basic and acidic residues" evidence="2">
    <location>
        <begin position="14"/>
        <end position="66"/>
    </location>
</feature>
<dbReference type="Pfam" id="PF13399">
    <property type="entry name" value="LytR_C"/>
    <property type="match status" value="1"/>
</dbReference>
<feature type="domain" description="LytR/CpsA/Psr regulator C-terminal" evidence="5">
    <location>
        <begin position="454"/>
        <end position="542"/>
    </location>
</feature>
<dbReference type="Gene3D" id="3.40.630.190">
    <property type="entry name" value="LCP protein"/>
    <property type="match status" value="1"/>
</dbReference>
<comment type="caution">
    <text evidence="6">The sequence shown here is derived from an EMBL/GenBank/DDBJ whole genome shotgun (WGS) entry which is preliminary data.</text>
</comment>
<feature type="domain" description="Cell envelope-related transcriptional attenuator" evidence="4">
    <location>
        <begin position="176"/>
        <end position="345"/>
    </location>
</feature>
<evidence type="ECO:0000256" key="3">
    <source>
        <dbReference type="SAM" id="Phobius"/>
    </source>
</evidence>
<feature type="region of interest" description="Disordered" evidence="2">
    <location>
        <begin position="1"/>
        <end position="87"/>
    </location>
</feature>
<dbReference type="PANTHER" id="PTHR33392:SF6">
    <property type="entry name" value="POLYISOPRENYL-TEICHOIC ACID--PEPTIDOGLYCAN TEICHOIC ACID TRANSFERASE TAGU"/>
    <property type="match status" value="1"/>
</dbReference>
<dbReference type="InterPro" id="IPR050922">
    <property type="entry name" value="LytR/CpsA/Psr_CW_biosynth"/>
</dbReference>
<sequence length="599" mass="62002">MSDSPSRRGARHSRSADAKRTAAKRAADERAADKRAGAGRSGADRADARADGDRATTRRRSVRAENEGDGAQPPRARPIPRPGDLSVDTRERLQRSGKALIALITAIVLVVTGVAWFWWSRFAGDIARGPSIAAKPDGATDILLVGTDSRTDAKGNPLTRQELARLNAGVDDGTLNTDTIILIRIPNDGKSATAISIPRDAYVAIPDQGKGKINSAFAGAANVTRDKELAQGVDEKTAVQKGNEEGRKALIETVADLTGVSVDRYAEIGLYGFSRLTDAVGGVDVCLKKPVNDPFSGARFRSGKQTLRGPQALSFVRQRHGLPRGDLDRVTRQQVFMASLASKILSTGTLTSPGKLSQLQNAMTTSVTLDQEWDVMGFAKELANLSAGNIKFSTIPVVRDDGWSDDGQQSVVVVDPKQVHAYVAGLLGDSKPEKPKATSASSSPAVPSVNRASYTVDVVNGGTTSGLASSVSTFLGGKGFAQGSTGNASTAESSSSAQSAVLASSANDQGAKAVAALLGGLPVVASGAVQSGRVKVLIQNGYTGPGSSSDSGSGSAATTTSIPPGMTEALDPSEAARISSLLNRPGFTAQQDGGVPCVD</sequence>
<keyword evidence="3" id="KW-0812">Transmembrane</keyword>
<gene>
    <name evidence="6" type="ORF">FK529_12400</name>
</gene>
<keyword evidence="3" id="KW-1133">Transmembrane helix</keyword>
<name>A0A5C5RB13_9ACTN</name>
<evidence type="ECO:0000313" key="7">
    <source>
        <dbReference type="Proteomes" id="UP000317291"/>
    </source>
</evidence>
<proteinExistence type="inferred from homology"/>